<dbReference type="EMBL" id="CAMXCT020000795">
    <property type="protein sequence ID" value="CAL1136728.1"/>
    <property type="molecule type" value="Genomic_DNA"/>
</dbReference>
<feature type="signal peptide" evidence="3">
    <location>
        <begin position="1"/>
        <end position="31"/>
    </location>
</feature>
<organism evidence="4">
    <name type="scientific">Cladocopium goreaui</name>
    <dbReference type="NCBI Taxonomy" id="2562237"/>
    <lineage>
        <taxon>Eukaryota</taxon>
        <taxon>Sar</taxon>
        <taxon>Alveolata</taxon>
        <taxon>Dinophyceae</taxon>
        <taxon>Suessiales</taxon>
        <taxon>Symbiodiniaceae</taxon>
        <taxon>Cladocopium</taxon>
    </lineage>
</organism>
<feature type="chain" id="PRO_5043270019" evidence="3">
    <location>
        <begin position="32"/>
        <end position="767"/>
    </location>
</feature>
<dbReference type="EMBL" id="CAMXCT010000795">
    <property type="protein sequence ID" value="CAI3983353.1"/>
    <property type="molecule type" value="Genomic_DNA"/>
</dbReference>
<keyword evidence="1" id="KW-0175">Coiled coil</keyword>
<protein>
    <submittedName>
        <fullName evidence="5">Reticulocyte-binding protein 2-like a</fullName>
    </submittedName>
</protein>
<dbReference type="Proteomes" id="UP001152797">
    <property type="component" value="Unassembled WGS sequence"/>
</dbReference>
<dbReference type="EMBL" id="CAMXCT030000795">
    <property type="protein sequence ID" value="CAL4770665.1"/>
    <property type="molecule type" value="Genomic_DNA"/>
</dbReference>
<keyword evidence="6" id="KW-1185">Reference proteome</keyword>
<dbReference type="OrthoDB" id="2446007at2759"/>
<feature type="coiled-coil region" evidence="1">
    <location>
        <begin position="104"/>
        <end position="159"/>
    </location>
</feature>
<evidence type="ECO:0000313" key="5">
    <source>
        <dbReference type="EMBL" id="CAL4770665.1"/>
    </source>
</evidence>
<dbReference type="AlphaFoldDB" id="A0A9P1C209"/>
<feature type="compositionally biased region" description="Basic and acidic residues" evidence="2">
    <location>
        <begin position="50"/>
        <end position="66"/>
    </location>
</feature>
<name>A0A9P1C209_9DINO</name>
<evidence type="ECO:0000313" key="4">
    <source>
        <dbReference type="EMBL" id="CAI3983353.1"/>
    </source>
</evidence>
<evidence type="ECO:0000256" key="3">
    <source>
        <dbReference type="SAM" id="SignalP"/>
    </source>
</evidence>
<feature type="region of interest" description="Disordered" evidence="2">
    <location>
        <begin position="46"/>
        <end position="66"/>
    </location>
</feature>
<evidence type="ECO:0000256" key="1">
    <source>
        <dbReference type="SAM" id="Coils"/>
    </source>
</evidence>
<evidence type="ECO:0000313" key="6">
    <source>
        <dbReference type="Proteomes" id="UP001152797"/>
    </source>
</evidence>
<reference evidence="5 6" key="2">
    <citation type="submission" date="2024-05" db="EMBL/GenBank/DDBJ databases">
        <authorList>
            <person name="Chen Y."/>
            <person name="Shah S."/>
            <person name="Dougan E. K."/>
            <person name="Thang M."/>
            <person name="Chan C."/>
        </authorList>
    </citation>
    <scope>NUCLEOTIDE SEQUENCE [LARGE SCALE GENOMIC DNA]</scope>
</reference>
<proteinExistence type="predicted"/>
<reference evidence="4" key="1">
    <citation type="submission" date="2022-10" db="EMBL/GenBank/DDBJ databases">
        <authorList>
            <person name="Chen Y."/>
            <person name="Dougan E. K."/>
            <person name="Chan C."/>
            <person name="Rhodes N."/>
            <person name="Thang M."/>
        </authorList>
    </citation>
    <scope>NUCLEOTIDE SEQUENCE</scope>
</reference>
<keyword evidence="3" id="KW-0732">Signal</keyword>
<gene>
    <name evidence="4" type="ORF">C1SCF055_LOCUS10971</name>
</gene>
<evidence type="ECO:0000256" key="2">
    <source>
        <dbReference type="SAM" id="MobiDB-lite"/>
    </source>
</evidence>
<comment type="caution">
    <text evidence="4">The sequence shown here is derived from an EMBL/GenBank/DDBJ whole genome shotgun (WGS) entry which is preliminary data.</text>
</comment>
<accession>A0A9P1C209</accession>
<sequence length="767" mass="86083">MRAKQRKQGWILVAAWLVSFVVCPCTTFCQQKPFCQRHGVGPLLAAPNKEGPKKIQPVEERSPARDEADALTLARRQLELALDQQAAAQVQVDMAVEDLQTARQTGDERKIREAEEKVQKAEEKVEKAKEEVKEAKEEVQKAKEEVQKVQEKVLPLKSELLAGLKFEDPIALLQTPGADWDYCGAQELVEELTPIIKQTVENPSDKQERPILLVLSSPGQGKSRFLQELPMLINKTEQVDPADRQLFPFLLTLENGMSFDGQFDTDPDKIVVARMLWQLLRNRRASGWAGLKPNFTFSQLHRAVAETANLIVDDILDAMCEGEQLSAANYSILVALDGMQFLPGFDSPTDKTSLFYKTIRKLCQLTTRDDGPLTIAAMAATVQLGVEFALADSPQKRHYVMLPLVDKVCRNGKAVFNFTGNEVLQLLQSDMGGHGRALEALEDACNDQTLENIDLLKDAVIRNLMDRYPKAVPADFEPILKAALSGQWLKPEAKIGNFDPEKLQLVRLEYNSDRSQRRIRLPYIWILLGVTRKDALPDLAKWSLDGYNEICRGPDAGGLAFEDFCARFRVLKSLCWPPDATVRLSDLHHGAILQPKALRNVKVVNRHLKNAQAKQRMATNCRDFLFGKPRREQPAQKRRVQATLADGKMVDLQDTNDQCSYVFLNAGGAPAADFAVLLQLDGQQGFLTECGQCKQGTAKVDLQNIQDERANSCDENDFLLIICTDGKQIDQSDLPHMTGIVQQEQWQQYFGPYAGRAFQAFRSSQRQ</sequence>